<gene>
    <name evidence="2" type="ORF">KTO63_13890</name>
</gene>
<protein>
    <recommendedName>
        <fullName evidence="4">Tetratricopeptide repeat protein</fullName>
    </recommendedName>
</protein>
<accession>A0A9E2SBG0</accession>
<evidence type="ECO:0000313" key="3">
    <source>
        <dbReference type="Proteomes" id="UP000812270"/>
    </source>
</evidence>
<evidence type="ECO:0008006" key="4">
    <source>
        <dbReference type="Google" id="ProtNLM"/>
    </source>
</evidence>
<dbReference type="Pfam" id="PF20329">
    <property type="entry name" value="DUF6624"/>
    <property type="match status" value="1"/>
</dbReference>
<reference evidence="2" key="1">
    <citation type="submission" date="2021-06" db="EMBL/GenBank/DDBJ databases">
        <authorList>
            <person name="Huq M.A."/>
        </authorList>
    </citation>
    <scope>NUCLEOTIDE SEQUENCE</scope>
    <source>
        <strain evidence="2">MAH-26</strain>
    </source>
</reference>
<dbReference type="AlphaFoldDB" id="A0A9E2SBG0"/>
<comment type="caution">
    <text evidence="2">The sequence shown here is derived from an EMBL/GenBank/DDBJ whole genome shotgun (WGS) entry which is preliminary data.</text>
</comment>
<dbReference type="Proteomes" id="UP000812270">
    <property type="component" value="Unassembled WGS sequence"/>
</dbReference>
<name>A0A9E2SBG0_9BACT</name>
<sequence length="429" mass="48974">MNLLRNLCPKQTIRTLSFVFFASHFLNVFAHAQGVTPPQDYFRNIEIADSLSNQKNYKAATEYYTKAIKAFGGRALPDDRYNAARAWGYAGSKDSAFALLEHLATKSRYWNYQRFADDPAFKSFTRLYRFSEIASSFQANKEKYYPEINVEFYNALDSIHTEAEQNRKMLALAKARNENVLLLNKQIHNKDSADLQRVIQLLDKHGWPDSVSIGFYGNYTLNSLIRQSHRPEHAKYRGMMAQAIAKNNPAFNLSLAITLDSILTDDQHDRMNVQTIMDLYGPQSKQLDSLNKRITYYDSINLIKVKQIIDTYGWPGSDVVGFEGNLAIFLVIQHADLATQEKYLPMVRDAVKTGKARAGDLALLEDRVLTRNGKAQIYGSQLRQIPNTNKYEFYPIEDEANVNKRRAAIGLQPLEDYAKGFGISYTPIK</sequence>
<organism evidence="2 3">
    <name type="scientific">Pinibacter aurantiacus</name>
    <dbReference type="NCBI Taxonomy" id="2851599"/>
    <lineage>
        <taxon>Bacteria</taxon>
        <taxon>Pseudomonadati</taxon>
        <taxon>Bacteroidota</taxon>
        <taxon>Chitinophagia</taxon>
        <taxon>Chitinophagales</taxon>
        <taxon>Chitinophagaceae</taxon>
        <taxon>Pinibacter</taxon>
    </lineage>
</organism>
<evidence type="ECO:0000256" key="1">
    <source>
        <dbReference type="SAM" id="SignalP"/>
    </source>
</evidence>
<proteinExistence type="predicted"/>
<dbReference type="EMBL" id="JAHSPG010000011">
    <property type="protein sequence ID" value="MBV4358252.1"/>
    <property type="molecule type" value="Genomic_DNA"/>
</dbReference>
<evidence type="ECO:0000313" key="2">
    <source>
        <dbReference type="EMBL" id="MBV4358252.1"/>
    </source>
</evidence>
<keyword evidence="3" id="KW-1185">Reference proteome</keyword>
<dbReference type="InterPro" id="IPR046732">
    <property type="entry name" value="DUF6624"/>
</dbReference>
<dbReference type="RefSeq" id="WP_217791928.1">
    <property type="nucleotide sequence ID" value="NZ_JAHSPG010000011.1"/>
</dbReference>
<feature type="signal peptide" evidence="1">
    <location>
        <begin position="1"/>
        <end position="32"/>
    </location>
</feature>
<keyword evidence="1" id="KW-0732">Signal</keyword>
<feature type="chain" id="PRO_5038790341" description="Tetratricopeptide repeat protein" evidence="1">
    <location>
        <begin position="33"/>
        <end position="429"/>
    </location>
</feature>